<organism evidence="1 2">
    <name type="scientific">Prosthecobacter debontii</name>
    <dbReference type="NCBI Taxonomy" id="48467"/>
    <lineage>
        <taxon>Bacteria</taxon>
        <taxon>Pseudomonadati</taxon>
        <taxon>Verrucomicrobiota</taxon>
        <taxon>Verrucomicrobiia</taxon>
        <taxon>Verrucomicrobiales</taxon>
        <taxon>Verrucomicrobiaceae</taxon>
        <taxon>Prosthecobacter</taxon>
    </lineage>
</organism>
<gene>
    <name evidence="1" type="ORF">SAMN02745166_04234</name>
</gene>
<dbReference type="STRING" id="48467.SAMN02745166_04234"/>
<evidence type="ECO:0000313" key="2">
    <source>
        <dbReference type="Proteomes" id="UP000190774"/>
    </source>
</evidence>
<sequence length="58" mass="6630">MICDFQQVHGGQQVSWDYFHRLASPSLNCEITLDPSPQPSSRKQGEGVVFWPSIRQIK</sequence>
<protein>
    <submittedName>
        <fullName evidence="1">Uncharacterized protein</fullName>
    </submittedName>
</protein>
<accession>A0A1T4YUA3</accession>
<dbReference type="AlphaFoldDB" id="A0A1T4YUA3"/>
<dbReference type="EMBL" id="FUYE01000018">
    <property type="protein sequence ID" value="SKB05330.1"/>
    <property type="molecule type" value="Genomic_DNA"/>
</dbReference>
<reference evidence="2" key="1">
    <citation type="submission" date="2017-02" db="EMBL/GenBank/DDBJ databases">
        <authorList>
            <person name="Varghese N."/>
            <person name="Submissions S."/>
        </authorList>
    </citation>
    <scope>NUCLEOTIDE SEQUENCE [LARGE SCALE GENOMIC DNA]</scope>
    <source>
        <strain evidence="2">ATCC 700200</strain>
    </source>
</reference>
<name>A0A1T4YUA3_9BACT</name>
<dbReference type="Proteomes" id="UP000190774">
    <property type="component" value="Unassembled WGS sequence"/>
</dbReference>
<keyword evidence="2" id="KW-1185">Reference proteome</keyword>
<evidence type="ECO:0000313" key="1">
    <source>
        <dbReference type="EMBL" id="SKB05330.1"/>
    </source>
</evidence>
<proteinExistence type="predicted"/>